<dbReference type="PANTHER" id="PTHR15925:SF2">
    <property type="entry name" value="SMALL RIBOSOMAL SUBUNIT PROTEIN MS23"/>
    <property type="match status" value="1"/>
</dbReference>
<organism evidence="8 9">
    <name type="scientific">Microctonus hyperodae</name>
    <name type="common">Parasitoid wasp</name>
    <dbReference type="NCBI Taxonomy" id="165561"/>
    <lineage>
        <taxon>Eukaryota</taxon>
        <taxon>Metazoa</taxon>
        <taxon>Ecdysozoa</taxon>
        <taxon>Arthropoda</taxon>
        <taxon>Hexapoda</taxon>
        <taxon>Insecta</taxon>
        <taxon>Pterygota</taxon>
        <taxon>Neoptera</taxon>
        <taxon>Endopterygota</taxon>
        <taxon>Hymenoptera</taxon>
        <taxon>Apocrita</taxon>
        <taxon>Ichneumonoidea</taxon>
        <taxon>Braconidae</taxon>
        <taxon>Euphorinae</taxon>
        <taxon>Microctonus</taxon>
    </lineage>
</organism>
<gene>
    <name evidence="8" type="ORF">PV327_001653</name>
</gene>
<comment type="similarity">
    <text evidence="2">Belongs to the mitochondrion-specific ribosomal protein mS23 family.</text>
</comment>
<evidence type="ECO:0000313" key="8">
    <source>
        <dbReference type="EMBL" id="KAK0167790.1"/>
    </source>
</evidence>
<comment type="subcellular location">
    <subcellularLocation>
        <location evidence="1">Mitochondrion</location>
    </subcellularLocation>
</comment>
<evidence type="ECO:0000256" key="3">
    <source>
        <dbReference type="ARBA" id="ARBA00022980"/>
    </source>
</evidence>
<reference evidence="8" key="2">
    <citation type="submission" date="2023-03" db="EMBL/GenBank/DDBJ databases">
        <authorList>
            <person name="Inwood S.N."/>
            <person name="Skelly J.G."/>
            <person name="Guhlin J."/>
            <person name="Harrop T.W.R."/>
            <person name="Goldson S.G."/>
            <person name="Dearden P.K."/>
        </authorList>
    </citation>
    <scope>NUCLEOTIDE SEQUENCE</scope>
    <source>
        <strain evidence="8">Lincoln</strain>
        <tissue evidence="8">Whole body</tissue>
    </source>
</reference>
<comment type="caution">
    <text evidence="8">The sequence shown here is derived from an EMBL/GenBank/DDBJ whole genome shotgun (WGS) entry which is preliminary data.</text>
</comment>
<dbReference type="CDD" id="cd23701">
    <property type="entry name" value="At1g26750"/>
    <property type="match status" value="1"/>
</dbReference>
<dbReference type="GO" id="GO:0005840">
    <property type="term" value="C:ribosome"/>
    <property type="evidence" value="ECO:0007669"/>
    <property type="project" value="InterPro"/>
</dbReference>
<evidence type="ECO:0000256" key="2">
    <source>
        <dbReference type="ARBA" id="ARBA00009864"/>
    </source>
</evidence>
<evidence type="ECO:0000256" key="4">
    <source>
        <dbReference type="ARBA" id="ARBA00023128"/>
    </source>
</evidence>
<dbReference type="InterPro" id="IPR023611">
    <property type="entry name" value="mS23_dom_met"/>
</dbReference>
<dbReference type="EMBL" id="JAQQBR010001831">
    <property type="protein sequence ID" value="KAK0167790.1"/>
    <property type="molecule type" value="Genomic_DNA"/>
</dbReference>
<dbReference type="InterPro" id="IPR059242">
    <property type="entry name" value="mS23_dom"/>
</dbReference>
<proteinExistence type="inferred from homology"/>
<keyword evidence="5" id="KW-0687">Ribonucleoprotein</keyword>
<dbReference type="PANTHER" id="PTHR15925">
    <property type="entry name" value="MITOCHONDRIAL RIBOSOMAL PROTEIN S23"/>
    <property type="match status" value="1"/>
</dbReference>
<dbReference type="AlphaFoldDB" id="A0AA39FDX6"/>
<sequence length="162" mass="19344">MAQSRLERIGTIFSRITNLMKGGAMKPEDQPMWYVIYKAFPPKQEPRFDRAAPNIEIKNIFYKEDIIRAKFHEDNKKILFYNLEKNDETHTQKFIKIYQELEKEKLPESEHYEKACKIFHEQNLASRINRRDNSTSISKFTTPTSTQNTETHKIEIKNIFEN</sequence>
<keyword evidence="4" id="KW-0496">Mitochondrion</keyword>
<evidence type="ECO:0000313" key="9">
    <source>
        <dbReference type="Proteomes" id="UP001168972"/>
    </source>
</evidence>
<dbReference type="InterPro" id="IPR019520">
    <property type="entry name" value="Ribosomal_mS23_met"/>
</dbReference>
<dbReference type="GO" id="GO:0003735">
    <property type="term" value="F:structural constituent of ribosome"/>
    <property type="evidence" value="ECO:0007669"/>
    <property type="project" value="InterPro"/>
</dbReference>
<protein>
    <recommendedName>
        <fullName evidence="6">Small ribosomal subunit protein mS23</fullName>
    </recommendedName>
</protein>
<evidence type="ECO:0000256" key="5">
    <source>
        <dbReference type="ARBA" id="ARBA00023274"/>
    </source>
</evidence>
<keyword evidence="9" id="KW-1185">Reference proteome</keyword>
<dbReference type="Pfam" id="PF10484">
    <property type="entry name" value="MRP-S23"/>
    <property type="match status" value="1"/>
</dbReference>
<evidence type="ECO:0000256" key="6">
    <source>
        <dbReference type="ARBA" id="ARBA00035137"/>
    </source>
</evidence>
<reference evidence="8" key="1">
    <citation type="journal article" date="2023" name="bioRxiv">
        <title>Scaffold-level genome assemblies of two parasitoid biocontrol wasps reveal the parthenogenesis mechanism and an associated novel virus.</title>
        <authorList>
            <person name="Inwood S."/>
            <person name="Skelly J."/>
            <person name="Guhlin J."/>
            <person name="Harrop T."/>
            <person name="Goldson S."/>
            <person name="Dearden P."/>
        </authorList>
    </citation>
    <scope>NUCLEOTIDE SEQUENCE</scope>
    <source>
        <strain evidence="8">Lincoln</strain>
        <tissue evidence="8">Whole body</tissue>
    </source>
</reference>
<dbReference type="GO" id="GO:0005739">
    <property type="term" value="C:mitochondrion"/>
    <property type="evidence" value="ECO:0007669"/>
    <property type="project" value="InterPro"/>
</dbReference>
<evidence type="ECO:0000259" key="7">
    <source>
        <dbReference type="Pfam" id="PF10484"/>
    </source>
</evidence>
<accession>A0AA39FDX6</accession>
<dbReference type="GO" id="GO:0006412">
    <property type="term" value="P:translation"/>
    <property type="evidence" value="ECO:0007669"/>
    <property type="project" value="InterPro"/>
</dbReference>
<name>A0AA39FDX6_MICHY</name>
<feature type="domain" description="Small ribosomal subunit protein mS23 conserved" evidence="7">
    <location>
        <begin position="2"/>
        <end position="122"/>
    </location>
</feature>
<evidence type="ECO:0000256" key="1">
    <source>
        <dbReference type="ARBA" id="ARBA00004173"/>
    </source>
</evidence>
<keyword evidence="3" id="KW-0689">Ribosomal protein</keyword>
<dbReference type="Proteomes" id="UP001168972">
    <property type="component" value="Unassembled WGS sequence"/>
</dbReference>